<dbReference type="EMBL" id="CADCXU010014761">
    <property type="protein sequence ID" value="CAB0004241.1"/>
    <property type="molecule type" value="Genomic_DNA"/>
</dbReference>
<dbReference type="GO" id="GO:0020037">
    <property type="term" value="F:heme binding"/>
    <property type="evidence" value="ECO:0007669"/>
    <property type="project" value="InterPro"/>
</dbReference>
<proteinExistence type="predicted"/>
<evidence type="ECO:0008006" key="5">
    <source>
        <dbReference type="Google" id="ProtNLM"/>
    </source>
</evidence>
<dbReference type="PANTHER" id="PTHR11475:SF134">
    <property type="entry name" value="LD42267P"/>
    <property type="match status" value="1"/>
</dbReference>
<sequence>MSFGQSLFFSNLQDYIDVVLRVINNYEQKTRYHIKPLLKRATEGRIGGNSAIIITFDHGYSMRLVHDISTHQPMMKPCIDILEKQSAADDRPSFRPWKIRLQISKLFRYQRSWKYEGAGPMRFFESFPSTTLALPVKNVLREPSIGPVRMEVFRCSNSIQFRYRMGLMAWIGSASSQFHKSKSISNFEPSKINSLATNGQDLGQPLVHQEDLAAFISQATQAMEHRISHLEPHLHRLGYNGERLRCCGVEFSDFHPECFPIRLPEGDPIHGSSRCQEYTRSATAPRKDCTLGPREQLNEATSFLDASNLYGTSSEENEGLREFSGGRLKLMDGLLPPDASVGCRAHGRLKCFKSGDPRVNEHMGLAAMMTLLAREHNRLADALARLNPHWVDEILFQEARRLLIGQLQIITYKEFLPLILGQVGKQLCFPTFHRSWRSQKPHVARVGASISEGDLESCPWRRIRPSHKIFAAADAVFPDHRSRSDLHSGPREQMNQLTAYLDLSFMYGSDACAAAGLRLFVGGRLNATLVPGRKALLPETSRNAECRSPNRICFNAGDDRASEQPSLGSLHTVWMREHNRMATELSKINPHWNDEILYSETRRILGGVYQHISFNEWLVRILGMAAVRKYGLDLLRDGYFKGYDQSCDVTIFNEFSAAAFRFGHSLLRPSFLRMAPNFRLLDPPVRLRDHFFNPQILYTTGIIDEIILGLTATPMETLDNYITKEVTEHLFENRTIPFSGMDLVSLNIQRARDHGLHPYNDYREICGLKRARTFK</sequence>
<dbReference type="InterPro" id="IPR010255">
    <property type="entry name" value="Haem_peroxidase_sf"/>
</dbReference>
<dbReference type="PANTHER" id="PTHR11475">
    <property type="entry name" value="OXIDASE/PEROXIDASE"/>
    <property type="match status" value="1"/>
</dbReference>
<dbReference type="InterPro" id="IPR037120">
    <property type="entry name" value="Haem_peroxidase_sf_animal"/>
</dbReference>
<evidence type="ECO:0000313" key="3">
    <source>
        <dbReference type="EMBL" id="CAB0004241.1"/>
    </source>
</evidence>
<dbReference type="PROSITE" id="PS50292">
    <property type="entry name" value="PEROXIDASE_3"/>
    <property type="match status" value="1"/>
</dbReference>
<dbReference type="Gene3D" id="1.10.640.10">
    <property type="entry name" value="Haem peroxidase domain superfamily, animal type"/>
    <property type="match status" value="2"/>
</dbReference>
<keyword evidence="4" id="KW-1185">Reference proteome</keyword>
<dbReference type="SUPFAM" id="SSF48113">
    <property type="entry name" value="Heme-dependent peroxidases"/>
    <property type="match status" value="2"/>
</dbReference>
<keyword evidence="2" id="KW-0479">Metal-binding</keyword>
<keyword evidence="2" id="KW-0349">Heme</keyword>
<keyword evidence="1" id="KW-0560">Oxidoreductase</keyword>
<dbReference type="PRINTS" id="PR00457">
    <property type="entry name" value="ANPEROXIDASE"/>
</dbReference>
<name>A0A6H5GPC1_9HEMI</name>
<dbReference type="GO" id="GO:0004601">
    <property type="term" value="F:peroxidase activity"/>
    <property type="evidence" value="ECO:0007669"/>
    <property type="project" value="UniProtKB-KW"/>
</dbReference>
<keyword evidence="2" id="KW-0408">Iron</keyword>
<feature type="binding site" description="axial binding residue" evidence="2">
    <location>
        <position position="664"/>
    </location>
    <ligand>
        <name>heme b</name>
        <dbReference type="ChEBI" id="CHEBI:60344"/>
    </ligand>
    <ligandPart>
        <name>Fe</name>
        <dbReference type="ChEBI" id="CHEBI:18248"/>
    </ligandPart>
</feature>
<dbReference type="GO" id="GO:0006979">
    <property type="term" value="P:response to oxidative stress"/>
    <property type="evidence" value="ECO:0007669"/>
    <property type="project" value="InterPro"/>
</dbReference>
<dbReference type="CDD" id="cd09823">
    <property type="entry name" value="peroxinectin_like"/>
    <property type="match status" value="1"/>
</dbReference>
<evidence type="ECO:0000256" key="1">
    <source>
        <dbReference type="ARBA" id="ARBA00022559"/>
    </source>
</evidence>
<dbReference type="AlphaFoldDB" id="A0A6H5GPC1"/>
<dbReference type="OrthoDB" id="823504at2759"/>
<dbReference type="GO" id="GO:0046872">
    <property type="term" value="F:metal ion binding"/>
    <property type="evidence" value="ECO:0007669"/>
    <property type="project" value="UniProtKB-KW"/>
</dbReference>
<dbReference type="Pfam" id="PF03098">
    <property type="entry name" value="An_peroxidase"/>
    <property type="match status" value="2"/>
</dbReference>
<organism evidence="3 4">
    <name type="scientific">Nesidiocoris tenuis</name>
    <dbReference type="NCBI Taxonomy" id="355587"/>
    <lineage>
        <taxon>Eukaryota</taxon>
        <taxon>Metazoa</taxon>
        <taxon>Ecdysozoa</taxon>
        <taxon>Arthropoda</taxon>
        <taxon>Hexapoda</taxon>
        <taxon>Insecta</taxon>
        <taxon>Pterygota</taxon>
        <taxon>Neoptera</taxon>
        <taxon>Paraneoptera</taxon>
        <taxon>Hemiptera</taxon>
        <taxon>Heteroptera</taxon>
        <taxon>Panheteroptera</taxon>
        <taxon>Cimicomorpha</taxon>
        <taxon>Miridae</taxon>
        <taxon>Dicyphina</taxon>
        <taxon>Nesidiocoris</taxon>
    </lineage>
</organism>
<feature type="non-terminal residue" evidence="3">
    <location>
        <position position="775"/>
    </location>
</feature>
<dbReference type="Proteomes" id="UP000479000">
    <property type="component" value="Unassembled WGS sequence"/>
</dbReference>
<accession>A0A6H5GPC1</accession>
<keyword evidence="1" id="KW-0575">Peroxidase</keyword>
<gene>
    <name evidence="3" type="ORF">NTEN_LOCUS9718</name>
</gene>
<evidence type="ECO:0000256" key="2">
    <source>
        <dbReference type="PIRSR" id="PIRSR619791-2"/>
    </source>
</evidence>
<evidence type="ECO:0000313" key="4">
    <source>
        <dbReference type="Proteomes" id="UP000479000"/>
    </source>
</evidence>
<reference evidence="3 4" key="1">
    <citation type="submission" date="2020-02" db="EMBL/GenBank/DDBJ databases">
        <authorList>
            <person name="Ferguson B K."/>
        </authorList>
    </citation>
    <scope>NUCLEOTIDE SEQUENCE [LARGE SCALE GENOMIC DNA]</scope>
</reference>
<dbReference type="InterPro" id="IPR019791">
    <property type="entry name" value="Haem_peroxidase_animal"/>
</dbReference>
<protein>
    <recommendedName>
        <fullName evidence="5">Chorion peroxidase</fullName>
    </recommendedName>
</protein>